<dbReference type="PANTHER" id="PTHR33741:SF5">
    <property type="entry name" value="TRANSMEMBRANE PROTEIN DDB_G0269096-RELATED"/>
    <property type="match status" value="1"/>
</dbReference>
<feature type="compositionally biased region" description="Basic and acidic residues" evidence="1">
    <location>
        <begin position="1"/>
        <end position="21"/>
    </location>
</feature>
<keyword evidence="2" id="KW-0812">Transmembrane</keyword>
<evidence type="ECO:0000256" key="1">
    <source>
        <dbReference type="SAM" id="MobiDB-lite"/>
    </source>
</evidence>
<evidence type="ECO:0000259" key="3">
    <source>
        <dbReference type="Pfam" id="PF04982"/>
    </source>
</evidence>
<accession>G2E6Q9</accession>
<feature type="transmembrane region" description="Helical" evidence="2">
    <location>
        <begin position="75"/>
        <end position="95"/>
    </location>
</feature>
<dbReference type="eggNOG" id="COG3448">
    <property type="taxonomic scope" value="Bacteria"/>
</dbReference>
<sequence>MTKPASKRERASDRAPSDEPRNPTLFSRLGRYFRKMRGTTRGSPPRVSLSEMLWSWVGAFLGIGALVWVNQRFFVGTDLTLVIGSLGASAVLTYGAPRSPLAQPRNLVGGHLVSAVVGVAVWTLFQNDTWLAAALAVATAIALMHATKTLHPPGGATALIAIIGSQQIHDLGFLYCLVPATLGPIILLVVALLVNNIPESRRYPENWI</sequence>
<feature type="transmembrane region" description="Helical" evidence="2">
    <location>
        <begin position="107"/>
        <end position="125"/>
    </location>
</feature>
<name>G2E6Q9_9GAMM</name>
<feature type="transmembrane region" description="Helical" evidence="2">
    <location>
        <begin position="171"/>
        <end position="194"/>
    </location>
</feature>
<dbReference type="STRING" id="765913.ThidrDRAFT_3972"/>
<protein>
    <submittedName>
        <fullName evidence="4">HPP family protein</fullName>
    </submittedName>
</protein>
<dbReference type="OrthoDB" id="9811720at2"/>
<feature type="domain" description="HPP transmembrane region" evidence="3">
    <location>
        <begin position="44"/>
        <end position="204"/>
    </location>
</feature>
<dbReference type="EMBL" id="AFWT01000043">
    <property type="protein sequence ID" value="EGV28206.1"/>
    <property type="molecule type" value="Genomic_DNA"/>
</dbReference>
<reference evidence="4 5" key="1">
    <citation type="submission" date="2011-06" db="EMBL/GenBank/DDBJ databases">
        <title>The draft genome of Thiorhodococcus drewsii AZ1.</title>
        <authorList>
            <consortium name="US DOE Joint Genome Institute (JGI-PGF)"/>
            <person name="Lucas S."/>
            <person name="Han J."/>
            <person name="Lapidus A."/>
            <person name="Cheng J.-F."/>
            <person name="Goodwin L."/>
            <person name="Pitluck S."/>
            <person name="Peters L."/>
            <person name="Land M.L."/>
            <person name="Hauser L."/>
            <person name="Vogl K."/>
            <person name="Liu Z."/>
            <person name="Imhoff J."/>
            <person name="Thiel V."/>
            <person name="Frigaard N.-U."/>
            <person name="Bryant D.A."/>
            <person name="Woyke T.J."/>
        </authorList>
    </citation>
    <scope>NUCLEOTIDE SEQUENCE [LARGE SCALE GENOMIC DNA]</scope>
    <source>
        <strain evidence="4 5">AZ1</strain>
    </source>
</reference>
<gene>
    <name evidence="4" type="ORF">ThidrDRAFT_3972</name>
</gene>
<feature type="transmembrane region" description="Helical" evidence="2">
    <location>
        <begin position="53"/>
        <end position="69"/>
    </location>
</feature>
<dbReference type="InterPro" id="IPR007065">
    <property type="entry name" value="HPP"/>
</dbReference>
<feature type="region of interest" description="Disordered" evidence="1">
    <location>
        <begin position="1"/>
        <end position="24"/>
    </location>
</feature>
<comment type="caution">
    <text evidence="4">The sequence shown here is derived from an EMBL/GenBank/DDBJ whole genome shotgun (WGS) entry which is preliminary data.</text>
</comment>
<keyword evidence="2" id="KW-0472">Membrane</keyword>
<proteinExistence type="predicted"/>
<evidence type="ECO:0000313" key="4">
    <source>
        <dbReference type="EMBL" id="EGV28206.1"/>
    </source>
</evidence>
<dbReference type="Proteomes" id="UP000004200">
    <property type="component" value="Unassembled WGS sequence"/>
</dbReference>
<keyword evidence="5" id="KW-1185">Reference proteome</keyword>
<organism evidence="4 5">
    <name type="scientific">Thiorhodococcus drewsii AZ1</name>
    <dbReference type="NCBI Taxonomy" id="765913"/>
    <lineage>
        <taxon>Bacteria</taxon>
        <taxon>Pseudomonadati</taxon>
        <taxon>Pseudomonadota</taxon>
        <taxon>Gammaproteobacteria</taxon>
        <taxon>Chromatiales</taxon>
        <taxon>Chromatiaceae</taxon>
        <taxon>Thiorhodococcus</taxon>
    </lineage>
</organism>
<keyword evidence="2" id="KW-1133">Transmembrane helix</keyword>
<evidence type="ECO:0000313" key="5">
    <source>
        <dbReference type="Proteomes" id="UP000004200"/>
    </source>
</evidence>
<dbReference type="InterPro" id="IPR058581">
    <property type="entry name" value="TM_HPP"/>
</dbReference>
<evidence type="ECO:0000256" key="2">
    <source>
        <dbReference type="SAM" id="Phobius"/>
    </source>
</evidence>
<dbReference type="AlphaFoldDB" id="G2E6Q9"/>
<dbReference type="PANTHER" id="PTHR33741">
    <property type="entry name" value="TRANSMEMBRANE PROTEIN DDB_G0269096-RELATED"/>
    <property type="match status" value="1"/>
</dbReference>
<dbReference type="Pfam" id="PF04982">
    <property type="entry name" value="TM_HPP"/>
    <property type="match status" value="1"/>
</dbReference>